<organism evidence="1">
    <name type="scientific">Klebsiella phage Kpn02</name>
    <dbReference type="NCBI Taxonomy" id="3044023"/>
    <lineage>
        <taxon>Viruses</taxon>
        <taxon>Duplodnaviria</taxon>
        <taxon>Heunggongvirae</taxon>
        <taxon>Uroviricota</taxon>
        <taxon>Caudoviricetes</taxon>
        <taxon>Demerecviridae</taxon>
        <taxon>Sugarlandvirus</taxon>
    </lineage>
</organism>
<accession>A0AAT9V618</accession>
<protein>
    <submittedName>
        <fullName evidence="1">Uncharacterized protein</fullName>
    </submittedName>
</protein>
<dbReference type="EMBL" id="OQ790079">
    <property type="protein sequence ID" value="WJE88558.1"/>
    <property type="molecule type" value="Genomic_DNA"/>
</dbReference>
<name>A0AAT9V618_9CAUD</name>
<proteinExistence type="predicted"/>
<evidence type="ECO:0000313" key="1">
    <source>
        <dbReference type="EMBL" id="WJE88558.1"/>
    </source>
</evidence>
<reference evidence="1" key="1">
    <citation type="journal article" date="2024" name="Can. J. Microbiol.">
        <title>Biological and genomic characteristics of three novel bacteriophages and a phage-plasmid of Klebsiella pneumoniae.</title>
        <authorList>
            <person name="Uskudar-Guclu A."/>
            <person name="Unlu S."/>
            <person name="Salih-Dogan H."/>
            <person name="Yalcin S."/>
            <person name="Basustaoglu A."/>
        </authorList>
    </citation>
    <scope>NUCLEOTIDE SEQUENCE</scope>
</reference>
<sequence>MHIAHIIWLDRVLVRCTSCSILVQYATHRTMLLKFGGPKKLFPLTTS</sequence>